<evidence type="ECO:0000256" key="4">
    <source>
        <dbReference type="ARBA" id="ARBA00022777"/>
    </source>
</evidence>
<evidence type="ECO:0000259" key="6">
    <source>
        <dbReference type="Pfam" id="PF16575"/>
    </source>
</evidence>
<dbReference type="VEuPathDB" id="CryptoDB:cubi_02249"/>
<keyword evidence="5" id="KW-0067">ATP-binding</keyword>
<dbReference type="InterPro" id="IPR032319">
    <property type="entry name" value="CLP1_P"/>
</dbReference>
<dbReference type="AlphaFoldDB" id="A0A1J4MFI1"/>
<dbReference type="InterPro" id="IPR027417">
    <property type="entry name" value="P-loop_NTPase"/>
</dbReference>
<gene>
    <name evidence="7" type="ORF">cubi_02249</name>
</gene>
<protein>
    <submittedName>
        <fullName evidence="7">GTPase Grc3p-like pre-mRNA cleavage complex</fullName>
    </submittedName>
</protein>
<keyword evidence="2" id="KW-0808">Transferase</keyword>
<evidence type="ECO:0000256" key="5">
    <source>
        <dbReference type="ARBA" id="ARBA00022840"/>
    </source>
</evidence>
<keyword evidence="8" id="KW-1185">Reference proteome</keyword>
<dbReference type="Proteomes" id="UP000186176">
    <property type="component" value="Unassembled WGS sequence"/>
</dbReference>
<proteinExistence type="inferred from homology"/>
<dbReference type="SUPFAM" id="SSF52540">
    <property type="entry name" value="P-loop containing nucleoside triphosphate hydrolases"/>
    <property type="match status" value="1"/>
</dbReference>
<dbReference type="PANTHER" id="PTHR12755">
    <property type="entry name" value="CLEAVAGE/POLYADENYLATION FACTOR IA SUBUNIT CLP1P"/>
    <property type="match status" value="1"/>
</dbReference>
<dbReference type="EMBL" id="LRBP01000017">
    <property type="protein sequence ID" value="OII73018.1"/>
    <property type="molecule type" value="Genomic_DNA"/>
</dbReference>
<sequence>MSREFVFPFDWREFSNLILQESNKQTCKINSVILIGPKNSGKTTFSLYIAKEILNDNRCLNNNVYILDCDLGQPLISPMSCVKLVKWDIKDIFIGNSKNINILPEVMFYIGGNSPIIHPLRYLKGLKQCFEYISSIEEKKITLILNMPGWITGVGLEIASIITAFCIDVSNHVYIGFTKEFEPMTKNNEDNYFNQTNFFSFPTFDLNLVKNIKNKEFLINNHLKTTVFVNTLSDLFSYNIQIDEIKKNVNPLSFFDEYMGYYSVEKCIPQYFCKTVHFPFNSICIIPCPSTTLLSEQLKFHIPARLTNSIVALCIFNDEQHKFIPEFSADSQKLDILDTKIILPCIGFGIVHHINYQSNSVVITAPCWIPSSTLSEVNALQLTEMMLPQNYFFSTSRPYICKKKYIVKGISSGGKVPSNRKNVKRKIHNI</sequence>
<organism evidence="7 8">
    <name type="scientific">Cryptosporidium ubiquitum</name>
    <dbReference type="NCBI Taxonomy" id="857276"/>
    <lineage>
        <taxon>Eukaryota</taxon>
        <taxon>Sar</taxon>
        <taxon>Alveolata</taxon>
        <taxon>Apicomplexa</taxon>
        <taxon>Conoidasida</taxon>
        <taxon>Coccidia</taxon>
        <taxon>Eucoccidiorida</taxon>
        <taxon>Eimeriorina</taxon>
        <taxon>Cryptosporidiidae</taxon>
        <taxon>Cryptosporidium</taxon>
    </lineage>
</organism>
<reference evidence="7 8" key="1">
    <citation type="submission" date="2016-10" db="EMBL/GenBank/DDBJ databases">
        <title>Reductive evolution of mitochondrial metabolism and differential evolution of invasion-related proteins in Cryptosporidium.</title>
        <authorList>
            <person name="Liu S."/>
            <person name="Roellig D.M."/>
            <person name="Guo Y."/>
            <person name="Li N."/>
            <person name="Frace M.A."/>
            <person name="Tang K."/>
            <person name="Zhang L."/>
            <person name="Feng Y."/>
            <person name="Xiao L."/>
        </authorList>
    </citation>
    <scope>NUCLEOTIDE SEQUENCE [LARGE SCALE GENOMIC DNA]</scope>
    <source>
        <strain evidence="7">39726</strain>
    </source>
</reference>
<feature type="domain" description="Clp1 P-loop" evidence="6">
    <location>
        <begin position="36"/>
        <end position="183"/>
    </location>
</feature>
<dbReference type="RefSeq" id="XP_028874382.1">
    <property type="nucleotide sequence ID" value="XM_029019261.1"/>
</dbReference>
<comment type="similarity">
    <text evidence="1">Belongs to the Clp1 family. NOL9/GRC3 subfamily.</text>
</comment>
<dbReference type="OrthoDB" id="2405412at2759"/>
<evidence type="ECO:0000313" key="8">
    <source>
        <dbReference type="Proteomes" id="UP000186176"/>
    </source>
</evidence>
<dbReference type="Gene3D" id="3.40.50.300">
    <property type="entry name" value="P-loop containing nucleotide triphosphate hydrolases"/>
    <property type="match status" value="1"/>
</dbReference>
<evidence type="ECO:0000256" key="1">
    <source>
        <dbReference type="ARBA" id="ARBA00011003"/>
    </source>
</evidence>
<dbReference type="GO" id="GO:0006396">
    <property type="term" value="P:RNA processing"/>
    <property type="evidence" value="ECO:0007669"/>
    <property type="project" value="InterPro"/>
</dbReference>
<name>A0A1J4MFI1_9CRYT</name>
<dbReference type="PANTHER" id="PTHR12755:SF3">
    <property type="entry name" value="POLYNUCLEOTIDE 5'-HYDROXYL-KINASE NOL9"/>
    <property type="match status" value="1"/>
</dbReference>
<evidence type="ECO:0000256" key="2">
    <source>
        <dbReference type="ARBA" id="ARBA00022679"/>
    </source>
</evidence>
<keyword evidence="3" id="KW-0547">Nucleotide-binding</keyword>
<dbReference type="GO" id="GO:0005524">
    <property type="term" value="F:ATP binding"/>
    <property type="evidence" value="ECO:0007669"/>
    <property type="project" value="UniProtKB-KW"/>
</dbReference>
<dbReference type="GeneID" id="39979040"/>
<evidence type="ECO:0000256" key="3">
    <source>
        <dbReference type="ARBA" id="ARBA00022741"/>
    </source>
</evidence>
<comment type="caution">
    <text evidence="7">The sequence shown here is derived from an EMBL/GenBank/DDBJ whole genome shotgun (WGS) entry which is preliminary data.</text>
</comment>
<evidence type="ECO:0000313" key="7">
    <source>
        <dbReference type="EMBL" id="OII73018.1"/>
    </source>
</evidence>
<keyword evidence="4" id="KW-0418">Kinase</keyword>
<dbReference type="GO" id="GO:0051731">
    <property type="term" value="F:polynucleotide 5'-hydroxyl-kinase activity"/>
    <property type="evidence" value="ECO:0007669"/>
    <property type="project" value="InterPro"/>
</dbReference>
<dbReference type="Pfam" id="PF16575">
    <property type="entry name" value="CLP1_P"/>
    <property type="match status" value="1"/>
</dbReference>
<dbReference type="InterPro" id="IPR045116">
    <property type="entry name" value="Clp1/Grc3"/>
</dbReference>
<accession>A0A1J4MFI1</accession>